<dbReference type="Proteomes" id="UP000073492">
    <property type="component" value="Unassembled WGS sequence"/>
</dbReference>
<dbReference type="EMBL" id="LFZO01000455">
    <property type="protein sequence ID" value="KXT08376.1"/>
    <property type="molecule type" value="Genomic_DNA"/>
</dbReference>
<dbReference type="EMBL" id="LFZO01000455">
    <property type="protein sequence ID" value="KXT08374.1"/>
    <property type="molecule type" value="Genomic_DNA"/>
</dbReference>
<proteinExistence type="predicted"/>
<organism evidence="2 3">
    <name type="scientific">Pseudocercospora musae</name>
    <dbReference type="NCBI Taxonomy" id="113226"/>
    <lineage>
        <taxon>Eukaryota</taxon>
        <taxon>Fungi</taxon>
        <taxon>Dikarya</taxon>
        <taxon>Ascomycota</taxon>
        <taxon>Pezizomycotina</taxon>
        <taxon>Dothideomycetes</taxon>
        <taxon>Dothideomycetidae</taxon>
        <taxon>Mycosphaerellales</taxon>
        <taxon>Mycosphaerellaceae</taxon>
        <taxon>Pseudocercospora</taxon>
    </lineage>
</organism>
<reference evidence="2 3" key="1">
    <citation type="submission" date="2015-07" db="EMBL/GenBank/DDBJ databases">
        <title>Comparative genomics of the Sigatoka disease complex on banana suggests a link between parallel evolutionary changes in Pseudocercospora fijiensis and Pseudocercospora eumusae and increased virulence on the banana host.</title>
        <authorList>
            <person name="Chang T.-C."/>
            <person name="Salvucci A."/>
            <person name="Crous P.W."/>
            <person name="Stergiopoulos I."/>
        </authorList>
    </citation>
    <scope>NUCLEOTIDE SEQUENCE [LARGE SCALE GENOMIC DNA]</scope>
    <source>
        <strain evidence="2 3">CBS 116634</strain>
    </source>
</reference>
<keyword evidence="1" id="KW-1133">Transmembrane helix</keyword>
<evidence type="ECO:0000313" key="2">
    <source>
        <dbReference type="EMBL" id="KXT08376.1"/>
    </source>
</evidence>
<protein>
    <submittedName>
        <fullName evidence="2">Uncharacterized protein</fullName>
    </submittedName>
</protein>
<feature type="transmembrane region" description="Helical" evidence="1">
    <location>
        <begin position="20"/>
        <end position="38"/>
    </location>
</feature>
<accession>A0A139I0W1</accession>
<gene>
    <name evidence="2" type="ORF">AC579_2991</name>
</gene>
<keyword evidence="1" id="KW-0812">Transmembrane</keyword>
<keyword evidence="3" id="KW-1185">Reference proteome</keyword>
<dbReference type="AlphaFoldDB" id="A0A139I0W1"/>
<sequence>MPQGLYVTTYVHPTTNASKAARMLHYLNTLLILMVTVLRTHAAAPYASASSSFPACYLLR</sequence>
<keyword evidence="1" id="KW-0472">Membrane</keyword>
<evidence type="ECO:0000313" key="3">
    <source>
        <dbReference type="Proteomes" id="UP000073492"/>
    </source>
</evidence>
<comment type="caution">
    <text evidence="2">The sequence shown here is derived from an EMBL/GenBank/DDBJ whole genome shotgun (WGS) entry which is preliminary data.</text>
</comment>
<evidence type="ECO:0000256" key="1">
    <source>
        <dbReference type="SAM" id="Phobius"/>
    </source>
</evidence>
<name>A0A139I0W1_9PEZI</name>